<evidence type="ECO:0000313" key="2">
    <source>
        <dbReference type="Proteomes" id="UP000756860"/>
    </source>
</evidence>
<gene>
    <name evidence="1" type="ORF">KI810_07380</name>
</gene>
<dbReference type="InterPro" id="IPR031451">
    <property type="entry name" value="MqsR_toxin"/>
</dbReference>
<keyword evidence="2" id="KW-1185">Reference proteome</keyword>
<dbReference type="InterPro" id="IPR038493">
    <property type="entry name" value="MqsR_sf"/>
</dbReference>
<reference evidence="1 2" key="1">
    <citation type="submission" date="2021-05" db="EMBL/GenBank/DDBJ databases">
        <title>The draft genome of Geobacter luticola JCM 17780.</title>
        <authorList>
            <person name="Xu Z."/>
            <person name="Masuda Y."/>
            <person name="Itoh H."/>
            <person name="Senoo K."/>
        </authorList>
    </citation>
    <scope>NUCLEOTIDE SEQUENCE [LARGE SCALE GENOMIC DNA]</scope>
    <source>
        <strain evidence="1 2">JCM 17780</strain>
    </source>
</reference>
<dbReference type="EMBL" id="JAHCVK010000002">
    <property type="protein sequence ID" value="MBT0652873.1"/>
    <property type="molecule type" value="Genomic_DNA"/>
</dbReference>
<comment type="caution">
    <text evidence="1">The sequence shown here is derived from an EMBL/GenBank/DDBJ whole genome shotgun (WGS) entry which is preliminary data.</text>
</comment>
<dbReference type="Gene3D" id="3.30.2310.40">
    <property type="match status" value="1"/>
</dbReference>
<dbReference type="Pfam" id="PF15723">
    <property type="entry name" value="MqsR_toxin"/>
    <property type="match status" value="1"/>
</dbReference>
<accession>A0ABS5SBX8</accession>
<dbReference type="Proteomes" id="UP000756860">
    <property type="component" value="Unassembled WGS sequence"/>
</dbReference>
<name>A0ABS5SBX8_9BACT</name>
<organism evidence="1 2">
    <name type="scientific">Geomobilimonas luticola</name>
    <dbReference type="NCBI Taxonomy" id="1114878"/>
    <lineage>
        <taxon>Bacteria</taxon>
        <taxon>Pseudomonadati</taxon>
        <taxon>Thermodesulfobacteriota</taxon>
        <taxon>Desulfuromonadia</taxon>
        <taxon>Geobacterales</taxon>
        <taxon>Geobacteraceae</taxon>
        <taxon>Geomobilimonas</taxon>
    </lineage>
</organism>
<evidence type="ECO:0000313" key="1">
    <source>
        <dbReference type="EMBL" id="MBT0652873.1"/>
    </source>
</evidence>
<protein>
    <submittedName>
        <fullName evidence="1">Type II toxin-antitoxin system MqsR family toxin</fullName>
    </submittedName>
</protein>
<proteinExistence type="predicted"/>
<sequence>MWQDVYRPVACGMSLYIKLTVYTEENLLVVSFKRR</sequence>